<protein>
    <submittedName>
        <fullName evidence="1">Uncharacterized protein</fullName>
    </submittedName>
</protein>
<evidence type="ECO:0000313" key="2">
    <source>
        <dbReference type="Proteomes" id="UP001556220"/>
    </source>
</evidence>
<dbReference type="Proteomes" id="UP001556220">
    <property type="component" value="Unassembled WGS sequence"/>
</dbReference>
<dbReference type="RefSeq" id="WP_367853315.1">
    <property type="nucleotide sequence ID" value="NZ_JBFOHK010000001.1"/>
</dbReference>
<organism evidence="1 2">
    <name type="scientific">Rhodanobacter lycopersici</name>
    <dbReference type="NCBI Taxonomy" id="3162487"/>
    <lineage>
        <taxon>Bacteria</taxon>
        <taxon>Pseudomonadati</taxon>
        <taxon>Pseudomonadota</taxon>
        <taxon>Gammaproteobacteria</taxon>
        <taxon>Lysobacterales</taxon>
        <taxon>Rhodanobacteraceae</taxon>
        <taxon>Rhodanobacter</taxon>
    </lineage>
</organism>
<evidence type="ECO:0000313" key="1">
    <source>
        <dbReference type="EMBL" id="MEW9571255.1"/>
    </source>
</evidence>
<sequence>MTAKTELQLVDDGFEEMFGKIYLVFAQSYGSAKDPAEQQTAVATFQTQVRTARSTRDAAKQHLP</sequence>
<gene>
    <name evidence="1" type="ORF">ABQJ54_05780</name>
</gene>
<accession>A0ABV3QBZ3</accession>
<keyword evidence="2" id="KW-1185">Reference proteome</keyword>
<reference evidence="1 2" key="1">
    <citation type="submission" date="2024-06" db="EMBL/GenBank/DDBJ databases">
        <authorList>
            <person name="Woo H."/>
        </authorList>
    </citation>
    <scope>NUCLEOTIDE SEQUENCE [LARGE SCALE GENOMIC DNA]</scope>
    <source>
        <strain evidence="1 2">Si-c</strain>
    </source>
</reference>
<comment type="caution">
    <text evidence="1">The sequence shown here is derived from an EMBL/GenBank/DDBJ whole genome shotgun (WGS) entry which is preliminary data.</text>
</comment>
<proteinExistence type="predicted"/>
<name>A0ABV3QBZ3_9GAMM</name>
<dbReference type="EMBL" id="JBFOHK010000001">
    <property type="protein sequence ID" value="MEW9571255.1"/>
    <property type="molecule type" value="Genomic_DNA"/>
</dbReference>